<name>A0A659JZK8_SALET</name>
<protein>
    <recommendedName>
        <fullName evidence="3">Coiled-coil protein</fullName>
    </recommendedName>
</protein>
<gene>
    <name evidence="1" type="ORF">C9E94_07615</name>
</gene>
<sequence>MMSSITKSIQNEYVLLMENAFSEKYKYAFRNLELKELRRFILKELISSPELDNQLTNLMVLLNKFWDTHAAALITEVRASKSYRLLLPIQRFGYNISNHLRSLGIYFDSIIMVDPLHFPSLSSLHSFLSLPPDNSYVRMRRLVLLEHVSNLFRAIPFMTIDDDYPIFLIVPELLDFDKERNHEQSAAFLSQLFFKDRKMDYATYLAFLEHFGRNEETFQKILINKELLKTLLNNFNNIEKEVWVYDTDLKSFTTREVDLLDYDPVSYT</sequence>
<organism evidence="1 2">
    <name type="scientific">Salmonella enterica I</name>
    <dbReference type="NCBI Taxonomy" id="59201"/>
    <lineage>
        <taxon>Bacteria</taxon>
        <taxon>Pseudomonadati</taxon>
        <taxon>Pseudomonadota</taxon>
        <taxon>Gammaproteobacteria</taxon>
        <taxon>Enterobacterales</taxon>
        <taxon>Enterobacteriaceae</taxon>
        <taxon>Salmonella</taxon>
    </lineage>
</organism>
<evidence type="ECO:0008006" key="3">
    <source>
        <dbReference type="Google" id="ProtNLM"/>
    </source>
</evidence>
<dbReference type="Proteomes" id="UP000298060">
    <property type="component" value="Unassembled WGS sequence"/>
</dbReference>
<feature type="non-terminal residue" evidence="1">
    <location>
        <position position="268"/>
    </location>
</feature>
<reference evidence="1 2" key="1">
    <citation type="submission" date="2018-03" db="EMBL/GenBank/DDBJ databases">
        <title>Non-Typhoidal Salmonella genome sequencing and assembly.</title>
        <authorList>
            <person name="Matchawe C."/>
        </authorList>
    </citation>
    <scope>NUCLEOTIDE SEQUENCE [LARGE SCALE GENOMIC DNA]</scope>
    <source>
        <strain evidence="1 2">108ev</strain>
    </source>
</reference>
<evidence type="ECO:0000313" key="1">
    <source>
        <dbReference type="EMBL" id="TGB50904.1"/>
    </source>
</evidence>
<accession>A0A659JZK8</accession>
<proteinExistence type="predicted"/>
<evidence type="ECO:0000313" key="2">
    <source>
        <dbReference type="Proteomes" id="UP000298060"/>
    </source>
</evidence>
<dbReference type="EMBL" id="PYJR01000057">
    <property type="protein sequence ID" value="TGB50904.1"/>
    <property type="molecule type" value="Genomic_DNA"/>
</dbReference>
<comment type="caution">
    <text evidence="1">The sequence shown here is derived from an EMBL/GenBank/DDBJ whole genome shotgun (WGS) entry which is preliminary data.</text>
</comment>
<dbReference type="AlphaFoldDB" id="A0A659JZK8"/>